<feature type="transmembrane region" description="Helical" evidence="2">
    <location>
        <begin position="282"/>
        <end position="301"/>
    </location>
</feature>
<keyword evidence="4" id="KW-1185">Reference proteome</keyword>
<organism evidence="3 4">
    <name type="scientific">Brevibacterium rongguiense</name>
    <dbReference type="NCBI Taxonomy" id="2695267"/>
    <lineage>
        <taxon>Bacteria</taxon>
        <taxon>Bacillati</taxon>
        <taxon>Actinomycetota</taxon>
        <taxon>Actinomycetes</taxon>
        <taxon>Micrococcales</taxon>
        <taxon>Brevibacteriaceae</taxon>
        <taxon>Brevibacterium</taxon>
    </lineage>
</organism>
<proteinExistence type="predicted"/>
<sequence>MPEIPAPERRPAPVESPAGSTASHDVPATSRLHPVMWLRAIGIAVVAAAIVSLVLLAFSWPTVTAEAKNLPVAVVGSQKQIDQLEDSAPDGLLDVREADSRAAAVDQIRHRDVYGAVIISGDSPEILTASAGSPAVAQQLKTMGTQMQLKIDAQALEGMQSALGKMQKAMQSAQSGAGQGSQSSSSQSSDSKSSTSKSAAKQEVPNITVTDIVPLNDNDPNGSGLAIAGLPLTIGGIVGGVLISTLVHSRRMRVVAVIAYGAVGGLALAGILQGWFGILQGSFGLNMLAAGLAIASTAAIVNGFVSLIGPAGIALGALLTMFVGNPISSLSQPKEFLAWHWGEIGQYFVPGAAGTLLRDLSYFPDAPLGQAWWTLIAWTLAGLVLIVVGHLIAKAKERGAHRGRH</sequence>
<evidence type="ECO:0000256" key="2">
    <source>
        <dbReference type="SAM" id="Phobius"/>
    </source>
</evidence>
<keyword evidence="2" id="KW-0472">Membrane</keyword>
<feature type="transmembrane region" description="Helical" evidence="2">
    <location>
        <begin position="371"/>
        <end position="393"/>
    </location>
</feature>
<feature type="transmembrane region" description="Helical" evidence="2">
    <location>
        <begin position="254"/>
        <end position="276"/>
    </location>
</feature>
<comment type="caution">
    <text evidence="3">The sequence shown here is derived from an EMBL/GenBank/DDBJ whole genome shotgun (WGS) entry which is preliminary data.</text>
</comment>
<feature type="transmembrane region" description="Helical" evidence="2">
    <location>
        <begin position="37"/>
        <end position="60"/>
    </location>
</feature>
<feature type="region of interest" description="Disordered" evidence="1">
    <location>
        <begin position="1"/>
        <end position="26"/>
    </location>
</feature>
<feature type="transmembrane region" description="Helical" evidence="2">
    <location>
        <begin position="225"/>
        <end position="247"/>
    </location>
</feature>
<evidence type="ECO:0000313" key="4">
    <source>
        <dbReference type="Proteomes" id="UP000469215"/>
    </source>
</evidence>
<keyword evidence="2" id="KW-1133">Transmembrane helix</keyword>
<evidence type="ECO:0000256" key="1">
    <source>
        <dbReference type="SAM" id="MobiDB-lite"/>
    </source>
</evidence>
<dbReference type="Proteomes" id="UP000469215">
    <property type="component" value="Unassembled WGS sequence"/>
</dbReference>
<accession>A0A6N9H551</accession>
<gene>
    <name evidence="3" type="ORF">GSY69_02100</name>
</gene>
<reference evidence="3 4" key="1">
    <citation type="submission" date="2020-01" db="EMBL/GenBank/DDBJ databases">
        <authorList>
            <person name="Deng T."/>
        </authorList>
    </citation>
    <scope>NUCLEOTIDE SEQUENCE [LARGE SCALE GENOMIC DNA]</scope>
    <source>
        <strain evidence="3 4">5221</strain>
    </source>
</reference>
<evidence type="ECO:0000313" key="3">
    <source>
        <dbReference type="EMBL" id="MYM18802.1"/>
    </source>
</evidence>
<feature type="compositionally biased region" description="Basic and acidic residues" evidence="1">
    <location>
        <begin position="1"/>
        <end position="12"/>
    </location>
</feature>
<feature type="transmembrane region" description="Helical" evidence="2">
    <location>
        <begin position="308"/>
        <end position="327"/>
    </location>
</feature>
<feature type="region of interest" description="Disordered" evidence="1">
    <location>
        <begin position="164"/>
        <end position="203"/>
    </location>
</feature>
<dbReference type="RefSeq" id="WP_160952242.1">
    <property type="nucleotide sequence ID" value="NZ_WWEQ01000005.1"/>
</dbReference>
<dbReference type="AlphaFoldDB" id="A0A6N9H551"/>
<keyword evidence="2" id="KW-0812">Transmembrane</keyword>
<feature type="compositionally biased region" description="Low complexity" evidence="1">
    <location>
        <begin position="167"/>
        <end position="202"/>
    </location>
</feature>
<name>A0A6N9H551_9MICO</name>
<protein>
    <submittedName>
        <fullName evidence="3">ABC transporter permease</fullName>
    </submittedName>
</protein>
<dbReference type="EMBL" id="WWEQ01000005">
    <property type="protein sequence ID" value="MYM18802.1"/>
    <property type="molecule type" value="Genomic_DNA"/>
</dbReference>